<proteinExistence type="predicted"/>
<comment type="caution">
    <text evidence="1">The sequence shown here is derived from an EMBL/GenBank/DDBJ whole genome shotgun (WGS) entry which is preliminary data.</text>
</comment>
<sequence>MDTLPTEILTDVLTIALQDTKPTHILCTSSLFRSIAERILHQNLCFYSSSQLSRFVHLLSQGSLRLVCEPRTLVLDIAGGASTNIFEKLDALLTEIAHESQTKKDESGRLVLESLRLRLNSHTHDDHQLVYDSLFKVDAGRFIWTGPDPPHHFSIAIISTAVPHLFKALASYTRLTHLHLTNIAFPDPYMDLDVGWTGIPSLPSLRFFYLGKATFLSADHVANFVLQCTGHLQEPACADKLERVCLVDVYERSIWGPRLRMPRLVSCARLLAQSVCPELSSSEVTDLFERVVHIDAETERLIGGDRAMAEIFYRGRLVYLQSPS</sequence>
<keyword evidence="2" id="KW-1185">Reference proteome</keyword>
<organism evidence="1 2">
    <name type="scientific">Lentinula raphanica</name>
    <dbReference type="NCBI Taxonomy" id="153919"/>
    <lineage>
        <taxon>Eukaryota</taxon>
        <taxon>Fungi</taxon>
        <taxon>Dikarya</taxon>
        <taxon>Basidiomycota</taxon>
        <taxon>Agaricomycotina</taxon>
        <taxon>Agaricomycetes</taxon>
        <taxon>Agaricomycetidae</taxon>
        <taxon>Agaricales</taxon>
        <taxon>Marasmiineae</taxon>
        <taxon>Omphalotaceae</taxon>
        <taxon>Lentinula</taxon>
    </lineage>
</organism>
<gene>
    <name evidence="1" type="ORF">F5878DRAFT_611771</name>
</gene>
<dbReference type="AlphaFoldDB" id="A0AA38PDG8"/>
<evidence type="ECO:0000313" key="1">
    <source>
        <dbReference type="EMBL" id="KAJ3840908.1"/>
    </source>
</evidence>
<protein>
    <submittedName>
        <fullName evidence="1">Uncharacterized protein</fullName>
    </submittedName>
</protein>
<evidence type="ECO:0000313" key="2">
    <source>
        <dbReference type="Proteomes" id="UP001163846"/>
    </source>
</evidence>
<dbReference type="EMBL" id="MU806059">
    <property type="protein sequence ID" value="KAJ3840908.1"/>
    <property type="molecule type" value="Genomic_DNA"/>
</dbReference>
<reference evidence="1" key="1">
    <citation type="submission" date="2022-08" db="EMBL/GenBank/DDBJ databases">
        <authorList>
            <consortium name="DOE Joint Genome Institute"/>
            <person name="Min B."/>
            <person name="Riley R."/>
            <person name="Sierra-Patev S."/>
            <person name="Naranjo-Ortiz M."/>
            <person name="Looney B."/>
            <person name="Konkel Z."/>
            <person name="Slot J.C."/>
            <person name="Sakamoto Y."/>
            <person name="Steenwyk J.L."/>
            <person name="Rokas A."/>
            <person name="Carro J."/>
            <person name="Camarero S."/>
            <person name="Ferreira P."/>
            <person name="Molpeceres G."/>
            <person name="Ruiz-Duenas F.J."/>
            <person name="Serrano A."/>
            <person name="Henrissat B."/>
            <person name="Drula E."/>
            <person name="Hughes K.W."/>
            <person name="Mata J.L."/>
            <person name="Ishikawa N.K."/>
            <person name="Vargas-Isla R."/>
            <person name="Ushijima S."/>
            <person name="Smith C.A."/>
            <person name="Ahrendt S."/>
            <person name="Andreopoulos W."/>
            <person name="He G."/>
            <person name="Labutti K."/>
            <person name="Lipzen A."/>
            <person name="Ng V."/>
            <person name="Sandor L."/>
            <person name="Barry K."/>
            <person name="Martinez A.T."/>
            <person name="Xiao Y."/>
            <person name="Gibbons J.G."/>
            <person name="Terashima K."/>
            <person name="Hibbett D.S."/>
            <person name="Grigoriev I.V."/>
        </authorList>
    </citation>
    <scope>NUCLEOTIDE SEQUENCE</scope>
    <source>
        <strain evidence="1">TFB9207</strain>
    </source>
</reference>
<accession>A0AA38PDG8</accession>
<dbReference type="Proteomes" id="UP001163846">
    <property type="component" value="Unassembled WGS sequence"/>
</dbReference>
<name>A0AA38PDG8_9AGAR</name>